<evidence type="ECO:0000259" key="2">
    <source>
        <dbReference type="Pfam" id="PF26480"/>
    </source>
</evidence>
<keyword evidence="1" id="KW-0812">Transmembrane</keyword>
<dbReference type="EMBL" id="LIUF01000002">
    <property type="protein sequence ID" value="KOX94138.1"/>
    <property type="molecule type" value="Genomic_DNA"/>
</dbReference>
<accession>A0A0M9ALV5</accession>
<protein>
    <recommendedName>
        <fullName evidence="2">DUF8153 domain-containing protein</fullName>
    </recommendedName>
</protein>
<feature type="transmembrane region" description="Helical" evidence="1">
    <location>
        <begin position="7"/>
        <end position="24"/>
    </location>
</feature>
<sequence>MRTALRYAISAGVGLLITVLAVAFATSDHLVILSLLPLYGAVTSMILAHKQQWLSLSRGEPNRSTRKRGGIIGGVGAFTGYLLLQASIPAGLAGYGLMLLGMAGAIGDMDGA</sequence>
<name>A0A0M9ALV5_9EURY</name>
<gene>
    <name evidence="3" type="ORF">AMS69_09540</name>
</gene>
<dbReference type="AlphaFoldDB" id="A0A0M9ALV5"/>
<proteinExistence type="predicted"/>
<feature type="transmembrane region" description="Helical" evidence="1">
    <location>
        <begin position="30"/>
        <end position="48"/>
    </location>
</feature>
<feature type="domain" description="DUF8153" evidence="2">
    <location>
        <begin position="21"/>
        <end position="110"/>
    </location>
</feature>
<organism evidence="3 4">
    <name type="scientific">Haloarcula rubripromontorii</name>
    <dbReference type="NCBI Taxonomy" id="1705562"/>
    <lineage>
        <taxon>Archaea</taxon>
        <taxon>Methanobacteriati</taxon>
        <taxon>Methanobacteriota</taxon>
        <taxon>Stenosarchaea group</taxon>
        <taxon>Halobacteria</taxon>
        <taxon>Halobacteriales</taxon>
        <taxon>Haloarculaceae</taxon>
        <taxon>Haloarcula</taxon>
    </lineage>
</organism>
<keyword evidence="1" id="KW-0472">Membrane</keyword>
<keyword evidence="4" id="KW-1185">Reference proteome</keyword>
<dbReference type="InterPro" id="IPR058466">
    <property type="entry name" value="DUF8153"/>
</dbReference>
<keyword evidence="1" id="KW-1133">Transmembrane helix</keyword>
<evidence type="ECO:0000313" key="4">
    <source>
        <dbReference type="Proteomes" id="UP000037729"/>
    </source>
</evidence>
<evidence type="ECO:0000313" key="3">
    <source>
        <dbReference type="EMBL" id="KOX94138.1"/>
    </source>
</evidence>
<dbReference type="Proteomes" id="UP000037729">
    <property type="component" value="Unassembled WGS sequence"/>
</dbReference>
<evidence type="ECO:0000256" key="1">
    <source>
        <dbReference type="SAM" id="Phobius"/>
    </source>
</evidence>
<dbReference type="PATRIC" id="fig|1705562.3.peg.3014"/>
<dbReference type="Pfam" id="PF26480">
    <property type="entry name" value="DUF8153"/>
    <property type="match status" value="1"/>
</dbReference>
<comment type="caution">
    <text evidence="3">The sequence shown here is derived from an EMBL/GenBank/DDBJ whole genome shotgun (WGS) entry which is preliminary data.</text>
</comment>
<feature type="transmembrane region" description="Helical" evidence="1">
    <location>
        <begin position="69"/>
        <end position="86"/>
    </location>
</feature>
<reference evidence="3 4" key="1">
    <citation type="submission" date="2015-08" db="EMBL/GenBank/DDBJ databases">
        <title>Genomes of Isolates from Cabo Rojo, PR.</title>
        <authorList>
            <person name="Sanchez-Nieves R.L."/>
            <person name="Montalvo-Rodriguez R."/>
        </authorList>
    </citation>
    <scope>NUCLEOTIDE SEQUENCE [LARGE SCALE GENOMIC DNA]</scope>
    <source>
        <strain evidence="3 4">SL3</strain>
    </source>
</reference>